<evidence type="ECO:0000313" key="1">
    <source>
        <dbReference type="EMBL" id="GER48669.1"/>
    </source>
</evidence>
<organism evidence="1 2">
    <name type="scientific">Striga asiatica</name>
    <name type="common">Asiatic witchweed</name>
    <name type="synonym">Buchnera asiatica</name>
    <dbReference type="NCBI Taxonomy" id="4170"/>
    <lineage>
        <taxon>Eukaryota</taxon>
        <taxon>Viridiplantae</taxon>
        <taxon>Streptophyta</taxon>
        <taxon>Embryophyta</taxon>
        <taxon>Tracheophyta</taxon>
        <taxon>Spermatophyta</taxon>
        <taxon>Magnoliopsida</taxon>
        <taxon>eudicotyledons</taxon>
        <taxon>Gunneridae</taxon>
        <taxon>Pentapetalae</taxon>
        <taxon>asterids</taxon>
        <taxon>lamiids</taxon>
        <taxon>Lamiales</taxon>
        <taxon>Orobanchaceae</taxon>
        <taxon>Buchnereae</taxon>
        <taxon>Striga</taxon>
    </lineage>
</organism>
<dbReference type="AlphaFoldDB" id="A0A5A7QUD4"/>
<reference evidence="2" key="1">
    <citation type="journal article" date="2019" name="Curr. Biol.">
        <title>Genome Sequence of Striga asiatica Provides Insight into the Evolution of Plant Parasitism.</title>
        <authorList>
            <person name="Yoshida S."/>
            <person name="Kim S."/>
            <person name="Wafula E.K."/>
            <person name="Tanskanen J."/>
            <person name="Kim Y.M."/>
            <person name="Honaas L."/>
            <person name="Yang Z."/>
            <person name="Spallek T."/>
            <person name="Conn C.E."/>
            <person name="Ichihashi Y."/>
            <person name="Cheong K."/>
            <person name="Cui S."/>
            <person name="Der J.P."/>
            <person name="Gundlach H."/>
            <person name="Jiao Y."/>
            <person name="Hori C."/>
            <person name="Ishida J.K."/>
            <person name="Kasahara H."/>
            <person name="Kiba T."/>
            <person name="Kim M.S."/>
            <person name="Koo N."/>
            <person name="Laohavisit A."/>
            <person name="Lee Y.H."/>
            <person name="Lumba S."/>
            <person name="McCourt P."/>
            <person name="Mortimer J.C."/>
            <person name="Mutuku J.M."/>
            <person name="Nomura T."/>
            <person name="Sasaki-Sekimoto Y."/>
            <person name="Seto Y."/>
            <person name="Wang Y."/>
            <person name="Wakatake T."/>
            <person name="Sakakibara H."/>
            <person name="Demura T."/>
            <person name="Yamaguchi S."/>
            <person name="Yoneyama K."/>
            <person name="Manabe R.I."/>
            <person name="Nelson D.C."/>
            <person name="Schulman A.H."/>
            <person name="Timko M.P."/>
            <person name="dePamphilis C.W."/>
            <person name="Choi D."/>
            <person name="Shirasu K."/>
        </authorList>
    </citation>
    <scope>NUCLEOTIDE SEQUENCE [LARGE SCALE GENOMIC DNA]</scope>
    <source>
        <strain evidence="2">cv. UVA1</strain>
    </source>
</reference>
<evidence type="ECO:0000313" key="2">
    <source>
        <dbReference type="Proteomes" id="UP000325081"/>
    </source>
</evidence>
<proteinExistence type="predicted"/>
<accession>A0A5A7QUD4</accession>
<dbReference type="Proteomes" id="UP000325081">
    <property type="component" value="Unassembled WGS sequence"/>
</dbReference>
<protein>
    <submittedName>
        <fullName evidence="1">Zinc finger MIZ domain-containing protein 2</fullName>
    </submittedName>
</protein>
<keyword evidence="2" id="KW-1185">Reference proteome</keyword>
<gene>
    <name evidence="1" type="ORF">STAS_25841</name>
</gene>
<comment type="caution">
    <text evidence="1">The sequence shown here is derived from an EMBL/GenBank/DDBJ whole genome shotgun (WGS) entry which is preliminary data.</text>
</comment>
<dbReference type="EMBL" id="BKCP01008292">
    <property type="protein sequence ID" value="GER48669.1"/>
    <property type="molecule type" value="Genomic_DNA"/>
</dbReference>
<name>A0A5A7QUD4_STRAF</name>
<sequence length="162" mass="18071">MARASLENSVSVSRVAVARLSLWTWISLDDSYSKTVALGLSSSDSFEVFVGPLEKRSLLSGAACFFLLMTTVDSSSSPSPSSVENKDSVEETLIGQAEERISTYQSELLPAWRNHRCRHQLNPRRVDETPNMYINIPQDQIITTLQVHTVITNKKAGNKREK</sequence>